<dbReference type="OrthoDB" id="185373at2759"/>
<dbReference type="FunFam" id="1.25.40.10:FF:000090">
    <property type="entry name" value="Pentatricopeptide repeat-containing protein, chloroplastic"/>
    <property type="match status" value="1"/>
</dbReference>
<name>A0A7I8KLI8_SPIIN</name>
<dbReference type="NCBIfam" id="TIGR00756">
    <property type="entry name" value="PPR"/>
    <property type="match status" value="3"/>
</dbReference>
<gene>
    <name evidence="3" type="ORF">SI7747_06008191</name>
    <name evidence="4" type="ORF">SI8410_06008831</name>
</gene>
<feature type="repeat" description="PPR" evidence="2">
    <location>
        <begin position="292"/>
        <end position="326"/>
    </location>
</feature>
<sequence>MKAVIPLFQEIRALPTGASAGGAAASTSTSPLRRALVSIRNGSLYDYRAYGDLIQHCADHRLSSQGRLLHGRVILLSVVPENFLGSKLISLYSKCGRIAEARKVFDGIQQKNVFSFNAMLIAYSLHGWPCQGLSIFARLASCDLDLKPDAYSISGVLKCLSSLCPSSSIPHLLGREIHGFVLRHGIGADLFVTNGLVTLYARSGNMNLARKIFDLMPEKDIISWNAMISGYDQGGHYEECLKLYEKLEGACGDLRPDCVTAVSVLHACSQVKDLTFGMRVHRSLRMHGIDVDMAAWNSIIGLYAKCGKLEFARRLFDEMIEKDEVTYGAMISGYMNLSFVGQAMELFRQIQNPLLTTWNAVISGLVQNNRHFDVLELFRELQNAGFRPNSVTLSSILPTVAFFSNLMAGKQIHGYAIKNDCDRNMYVVSAMIDMYAKAGFLHGAHRIFQHFSPRSVIVWTAIISAYAAHGDAGAALSLFWEMLSSGTRPDPVTFTAVLSACAHAGAVDQARLVFDSVMPEYGVSPWIEQYACMVGVLSRAGMLGEAVKLTQKMPEEPNAKVWGTLLNGASIHGEVALGEYAFGRLMDIEPENTGNYVIMANLYTQARKLEEAEIVREKMRKMGLGKIPGCSWVEISDSLHAFVAQDTSIAPSAELCVMLDGLDELMREHGYVSQAESEDETVDHG</sequence>
<protein>
    <submittedName>
        <fullName evidence="4">Uncharacterized protein</fullName>
    </submittedName>
</protein>
<dbReference type="Proteomes" id="UP000663760">
    <property type="component" value="Chromosome 6"/>
</dbReference>
<feature type="repeat" description="PPR" evidence="2">
    <location>
        <begin position="455"/>
        <end position="489"/>
    </location>
</feature>
<dbReference type="GO" id="GO:0003723">
    <property type="term" value="F:RNA binding"/>
    <property type="evidence" value="ECO:0007669"/>
    <property type="project" value="InterPro"/>
</dbReference>
<reference evidence="4" key="1">
    <citation type="submission" date="2020-02" db="EMBL/GenBank/DDBJ databases">
        <authorList>
            <person name="Scholz U."/>
            <person name="Mascher M."/>
            <person name="Fiebig A."/>
        </authorList>
    </citation>
    <scope>NUCLEOTIDE SEQUENCE</scope>
</reference>
<dbReference type="InterPro" id="IPR002885">
    <property type="entry name" value="PPR_rpt"/>
</dbReference>
<dbReference type="AlphaFoldDB" id="A0A7I8KLI8"/>
<dbReference type="EMBL" id="LR746269">
    <property type="protein sequence ID" value="CAA7398166.1"/>
    <property type="molecule type" value="Genomic_DNA"/>
</dbReference>
<feature type="repeat" description="PPR" evidence="2">
    <location>
        <begin position="354"/>
        <end position="388"/>
    </location>
</feature>
<dbReference type="Pfam" id="PF01535">
    <property type="entry name" value="PPR"/>
    <property type="match status" value="7"/>
</dbReference>
<proteinExistence type="predicted"/>
<dbReference type="InterPro" id="IPR011990">
    <property type="entry name" value="TPR-like_helical_dom_sf"/>
</dbReference>
<feature type="repeat" description="PPR" evidence="2">
    <location>
        <begin position="490"/>
        <end position="525"/>
    </location>
</feature>
<evidence type="ECO:0000313" key="4">
    <source>
        <dbReference type="EMBL" id="CAA7398166.1"/>
    </source>
</evidence>
<evidence type="ECO:0000313" key="5">
    <source>
        <dbReference type="Proteomes" id="UP000663760"/>
    </source>
</evidence>
<keyword evidence="5" id="KW-1185">Reference proteome</keyword>
<evidence type="ECO:0000256" key="2">
    <source>
        <dbReference type="PROSITE-ProRule" id="PRU00708"/>
    </source>
</evidence>
<feature type="repeat" description="PPR" evidence="2">
    <location>
        <begin position="220"/>
        <end position="250"/>
    </location>
</feature>
<dbReference type="SUPFAM" id="SSF48452">
    <property type="entry name" value="TPR-like"/>
    <property type="match status" value="1"/>
</dbReference>
<dbReference type="Pfam" id="PF20431">
    <property type="entry name" value="E_motif"/>
    <property type="match status" value="1"/>
</dbReference>
<dbReference type="EMBL" id="LR743593">
    <property type="protein sequence ID" value="CAA2622130.1"/>
    <property type="molecule type" value="Genomic_DNA"/>
</dbReference>
<dbReference type="Pfam" id="PF13041">
    <property type="entry name" value="PPR_2"/>
    <property type="match status" value="2"/>
</dbReference>
<keyword evidence="1" id="KW-0677">Repeat</keyword>
<dbReference type="InterPro" id="IPR046960">
    <property type="entry name" value="PPR_At4g14850-like_plant"/>
</dbReference>
<accession>A0A7I8KLI8</accession>
<dbReference type="FunFam" id="1.25.40.10:FF:000361">
    <property type="entry name" value="Pentatricopeptide repeat-containing protein chloroplastic"/>
    <property type="match status" value="1"/>
</dbReference>
<evidence type="ECO:0000256" key="1">
    <source>
        <dbReference type="ARBA" id="ARBA00022737"/>
    </source>
</evidence>
<dbReference type="PANTHER" id="PTHR47926:SF472">
    <property type="entry name" value="REPEAT (PPR) SUPERFAMILY PROTEIN, PUTATIVE-RELATED"/>
    <property type="match status" value="1"/>
</dbReference>
<dbReference type="GO" id="GO:0009451">
    <property type="term" value="P:RNA modification"/>
    <property type="evidence" value="ECO:0007669"/>
    <property type="project" value="InterPro"/>
</dbReference>
<dbReference type="PROSITE" id="PS51375">
    <property type="entry name" value="PPR"/>
    <property type="match status" value="5"/>
</dbReference>
<dbReference type="Gene3D" id="1.25.40.10">
    <property type="entry name" value="Tetratricopeptide repeat domain"/>
    <property type="match status" value="5"/>
</dbReference>
<dbReference type="InterPro" id="IPR046848">
    <property type="entry name" value="E_motif"/>
</dbReference>
<organism evidence="4 5">
    <name type="scientific">Spirodela intermedia</name>
    <name type="common">Intermediate duckweed</name>
    <dbReference type="NCBI Taxonomy" id="51605"/>
    <lineage>
        <taxon>Eukaryota</taxon>
        <taxon>Viridiplantae</taxon>
        <taxon>Streptophyta</taxon>
        <taxon>Embryophyta</taxon>
        <taxon>Tracheophyta</taxon>
        <taxon>Spermatophyta</taxon>
        <taxon>Magnoliopsida</taxon>
        <taxon>Liliopsida</taxon>
        <taxon>Araceae</taxon>
        <taxon>Lemnoideae</taxon>
        <taxon>Spirodela</taxon>
    </lineage>
</organism>
<evidence type="ECO:0000313" key="3">
    <source>
        <dbReference type="EMBL" id="CAA2622130.1"/>
    </source>
</evidence>
<dbReference type="PANTHER" id="PTHR47926">
    <property type="entry name" value="PENTATRICOPEPTIDE REPEAT-CONTAINING PROTEIN"/>
    <property type="match status" value="1"/>
</dbReference>